<feature type="domain" description="Methyltransferase" evidence="1">
    <location>
        <begin position="42"/>
        <end position="135"/>
    </location>
</feature>
<sequence>MTETALFLREFARDPLRTAAVAPSSPALAAAMTAPVAPGGVVVELGPGTGAFTRALRGCCPARHLAVELNPRWAALLAERHPDVEVAVADARALPALLAERGITRVDAVVSGLPWVAWADGALLPVVADALSPAGVLTQFAYSATRWAPPARRQLAGLRERFAEVSTTPVVWWNLPPAVVHRARTPRRA</sequence>
<dbReference type="GO" id="GO:0008168">
    <property type="term" value="F:methyltransferase activity"/>
    <property type="evidence" value="ECO:0007669"/>
    <property type="project" value="UniProtKB-KW"/>
</dbReference>
<keyword evidence="2" id="KW-0808">Transferase</keyword>
<comment type="caution">
    <text evidence="2">The sequence shown here is derived from an EMBL/GenBank/DDBJ whole genome shotgun (WGS) entry which is preliminary data.</text>
</comment>
<dbReference type="GO" id="GO:0032259">
    <property type="term" value="P:methylation"/>
    <property type="evidence" value="ECO:0007669"/>
    <property type="project" value="UniProtKB-KW"/>
</dbReference>
<evidence type="ECO:0000259" key="1">
    <source>
        <dbReference type="Pfam" id="PF13649"/>
    </source>
</evidence>
<organism evidence="2 3">
    <name type="scientific">Pseudonocardia oceani</name>
    <dbReference type="NCBI Taxonomy" id="2792013"/>
    <lineage>
        <taxon>Bacteria</taxon>
        <taxon>Bacillati</taxon>
        <taxon>Actinomycetota</taxon>
        <taxon>Actinomycetes</taxon>
        <taxon>Pseudonocardiales</taxon>
        <taxon>Pseudonocardiaceae</taxon>
        <taxon>Pseudonocardia</taxon>
    </lineage>
</organism>
<protein>
    <submittedName>
        <fullName evidence="2">SAM-dependent methyltransferase</fullName>
    </submittedName>
</protein>
<dbReference type="Proteomes" id="UP000694300">
    <property type="component" value="Unassembled WGS sequence"/>
</dbReference>
<accession>A0ABS6UFV4</accession>
<proteinExistence type="predicted"/>
<keyword evidence="2" id="KW-0489">Methyltransferase</keyword>
<dbReference type="Pfam" id="PF13649">
    <property type="entry name" value="Methyltransf_25"/>
    <property type="match status" value="1"/>
</dbReference>
<keyword evidence="3" id="KW-1185">Reference proteome</keyword>
<dbReference type="CDD" id="cd02440">
    <property type="entry name" value="AdoMet_MTases"/>
    <property type="match status" value="1"/>
</dbReference>
<evidence type="ECO:0000313" key="2">
    <source>
        <dbReference type="EMBL" id="MBW0130739.1"/>
    </source>
</evidence>
<gene>
    <name evidence="2" type="ORF">I4I82_24150</name>
</gene>
<dbReference type="InterPro" id="IPR041698">
    <property type="entry name" value="Methyltransf_25"/>
</dbReference>
<name>A0ABS6UFV4_9PSEU</name>
<reference evidence="2 3" key="1">
    <citation type="submission" date="2020-11" db="EMBL/GenBank/DDBJ databases">
        <title>Pseudonocardia abyssalis sp. nov. and Pseudonocardia oceani sp. nov., description and phylogenomic analysis of two novel actinomycetes isolated from the deep Southern Ocean.</title>
        <authorList>
            <person name="Parra J."/>
        </authorList>
    </citation>
    <scope>NUCLEOTIDE SEQUENCE [LARGE SCALE GENOMIC DNA]</scope>
    <source>
        <strain evidence="3">KRD185</strain>
    </source>
</reference>
<dbReference type="EMBL" id="JADQDF010000001">
    <property type="protein sequence ID" value="MBW0130739.1"/>
    <property type="molecule type" value="Genomic_DNA"/>
</dbReference>
<evidence type="ECO:0000313" key="3">
    <source>
        <dbReference type="Proteomes" id="UP000694300"/>
    </source>
</evidence>